<keyword evidence="11" id="KW-0407">Ion channel</keyword>
<evidence type="ECO:0000259" key="13">
    <source>
        <dbReference type="Pfam" id="PF00520"/>
    </source>
</evidence>
<evidence type="ECO:0000256" key="1">
    <source>
        <dbReference type="ARBA" id="ARBA00004141"/>
    </source>
</evidence>
<dbReference type="Gene3D" id="1.20.5.110">
    <property type="match status" value="1"/>
</dbReference>
<evidence type="ECO:0000256" key="11">
    <source>
        <dbReference type="ARBA" id="ARBA00023303"/>
    </source>
</evidence>
<dbReference type="EMBL" id="LT960611">
    <property type="protein sequence ID" value="SON48511.1"/>
    <property type="molecule type" value="Genomic_DNA"/>
</dbReference>
<dbReference type="InterPro" id="IPR005821">
    <property type="entry name" value="Ion_trans_dom"/>
</dbReference>
<evidence type="ECO:0000256" key="8">
    <source>
        <dbReference type="ARBA" id="ARBA00022989"/>
    </source>
</evidence>
<evidence type="ECO:0000256" key="4">
    <source>
        <dbReference type="ARBA" id="ARBA00022692"/>
    </source>
</evidence>
<sequence length="263" mass="29877">MSNTSVNKEEQLGPFQIFILLLSVFVLISLIAQMTLSLPDDVRQILQWTDGFICFFFFIDFLVQLKHASNKWHYFKTWGWIDLLSSIPMASYSQIGRIVRVIRLLRVIRSTRHLVLVYMRNKVKSSFSFVVFVSILVLTIGAIAILIFEADVEGGNINNAADAFWWAFVTITTVGYGDFYPVTIEGRVVAAMLMTTGVGLFGTFTGFVASWFVEDDAEDQGKHIIANLRRDVSELKDDISELKALLIQKEAPSIQQEEHDKNH</sequence>
<comment type="subcellular location">
    <subcellularLocation>
        <location evidence="1">Membrane</location>
        <topology evidence="1">Multi-pass membrane protein</topology>
    </subcellularLocation>
</comment>
<evidence type="ECO:0000256" key="2">
    <source>
        <dbReference type="ARBA" id="ARBA00022448"/>
    </source>
</evidence>
<dbReference type="PRINTS" id="PR00169">
    <property type="entry name" value="KCHANNEL"/>
</dbReference>
<dbReference type="GO" id="GO:0008076">
    <property type="term" value="C:voltage-gated potassium channel complex"/>
    <property type="evidence" value="ECO:0007669"/>
    <property type="project" value="InterPro"/>
</dbReference>
<dbReference type="GO" id="GO:0001508">
    <property type="term" value="P:action potential"/>
    <property type="evidence" value="ECO:0007669"/>
    <property type="project" value="TreeGrafter"/>
</dbReference>
<evidence type="ECO:0000256" key="3">
    <source>
        <dbReference type="ARBA" id="ARBA00022538"/>
    </source>
</evidence>
<proteinExistence type="predicted"/>
<evidence type="ECO:0000313" key="15">
    <source>
        <dbReference type="Proteomes" id="UP000235828"/>
    </source>
</evidence>
<dbReference type="InterPro" id="IPR027359">
    <property type="entry name" value="Volt_channel_dom_sf"/>
</dbReference>
<keyword evidence="6" id="KW-0851">Voltage-gated channel</keyword>
<keyword evidence="8 12" id="KW-1133">Transmembrane helix</keyword>
<feature type="transmembrane region" description="Helical" evidence="12">
    <location>
        <begin position="163"/>
        <end position="182"/>
    </location>
</feature>
<feature type="transmembrane region" description="Helical" evidence="12">
    <location>
        <begin position="189"/>
        <end position="213"/>
    </location>
</feature>
<feature type="domain" description="Ion transport" evidence="13">
    <location>
        <begin position="15"/>
        <end position="217"/>
    </location>
</feature>
<dbReference type="KEGG" id="vta:A0532"/>
<dbReference type="OrthoDB" id="9813518at2"/>
<keyword evidence="15" id="KW-1185">Reference proteome</keyword>
<dbReference type="RefSeq" id="WP_102521351.1">
    <property type="nucleotide sequence ID" value="NZ_LT960611.1"/>
</dbReference>
<keyword evidence="7" id="KW-0630">Potassium</keyword>
<evidence type="ECO:0000256" key="9">
    <source>
        <dbReference type="ARBA" id="ARBA00023065"/>
    </source>
</evidence>
<evidence type="ECO:0000256" key="5">
    <source>
        <dbReference type="ARBA" id="ARBA00022826"/>
    </source>
</evidence>
<evidence type="ECO:0000313" key="14">
    <source>
        <dbReference type="EMBL" id="SON48511.1"/>
    </source>
</evidence>
<dbReference type="AlphaFoldDB" id="A0A2N8Z9B9"/>
<protein>
    <submittedName>
        <fullName evidence="14">Putative cAMP-dependent Kef-type K+ transport system</fullName>
    </submittedName>
</protein>
<dbReference type="InterPro" id="IPR028325">
    <property type="entry name" value="VG_K_chnl"/>
</dbReference>
<name>A0A2N8Z9B9_9VIBR</name>
<keyword evidence="4 12" id="KW-0812">Transmembrane</keyword>
<keyword evidence="3" id="KW-0633">Potassium transport</keyword>
<organism evidence="14 15">
    <name type="scientific">Vibrio tapetis subsp. tapetis</name>
    <dbReference type="NCBI Taxonomy" id="1671868"/>
    <lineage>
        <taxon>Bacteria</taxon>
        <taxon>Pseudomonadati</taxon>
        <taxon>Pseudomonadota</taxon>
        <taxon>Gammaproteobacteria</taxon>
        <taxon>Vibrionales</taxon>
        <taxon>Vibrionaceae</taxon>
        <taxon>Vibrio</taxon>
    </lineage>
</organism>
<dbReference type="Proteomes" id="UP000235828">
    <property type="component" value="Chromosome A"/>
</dbReference>
<gene>
    <name evidence="14" type="ORF">VTAP4600_A0532</name>
</gene>
<evidence type="ECO:0000256" key="12">
    <source>
        <dbReference type="SAM" id="Phobius"/>
    </source>
</evidence>
<keyword evidence="10 12" id="KW-0472">Membrane</keyword>
<feature type="transmembrane region" description="Helical" evidence="12">
    <location>
        <begin position="127"/>
        <end position="148"/>
    </location>
</feature>
<dbReference type="SUPFAM" id="SSF81324">
    <property type="entry name" value="Voltage-gated potassium channels"/>
    <property type="match status" value="1"/>
</dbReference>
<keyword evidence="5" id="KW-0631">Potassium channel</keyword>
<dbReference type="Gene3D" id="1.20.120.350">
    <property type="entry name" value="Voltage-gated potassium channels. Chain C"/>
    <property type="match status" value="1"/>
</dbReference>
<dbReference type="PANTHER" id="PTHR11537:SF254">
    <property type="entry name" value="POTASSIUM VOLTAGE-GATED CHANNEL PROTEIN SHAB"/>
    <property type="match status" value="1"/>
</dbReference>
<dbReference type="Gene3D" id="1.10.287.70">
    <property type="match status" value="1"/>
</dbReference>
<dbReference type="PANTHER" id="PTHR11537">
    <property type="entry name" value="VOLTAGE-GATED POTASSIUM CHANNEL"/>
    <property type="match status" value="1"/>
</dbReference>
<evidence type="ECO:0000256" key="6">
    <source>
        <dbReference type="ARBA" id="ARBA00022882"/>
    </source>
</evidence>
<feature type="transmembrane region" description="Helical" evidence="12">
    <location>
        <begin position="45"/>
        <end position="63"/>
    </location>
</feature>
<reference evidence="14 15" key="1">
    <citation type="submission" date="2017-10" db="EMBL/GenBank/DDBJ databases">
        <authorList>
            <person name="Banno H."/>
            <person name="Chua N.-H."/>
        </authorList>
    </citation>
    <scope>NUCLEOTIDE SEQUENCE [LARGE SCALE GENOMIC DNA]</scope>
    <source>
        <strain evidence="14">Vibrio tapetis CECT4600</strain>
    </source>
</reference>
<dbReference type="GO" id="GO:0005249">
    <property type="term" value="F:voltage-gated potassium channel activity"/>
    <property type="evidence" value="ECO:0007669"/>
    <property type="project" value="InterPro"/>
</dbReference>
<accession>A0A2N8Z9B9</accession>
<dbReference type="Pfam" id="PF00520">
    <property type="entry name" value="Ion_trans"/>
    <property type="match status" value="1"/>
</dbReference>
<feature type="transmembrane region" description="Helical" evidence="12">
    <location>
        <begin position="12"/>
        <end position="33"/>
    </location>
</feature>
<keyword evidence="2" id="KW-0813">Transport</keyword>
<evidence type="ECO:0000256" key="7">
    <source>
        <dbReference type="ARBA" id="ARBA00022958"/>
    </source>
</evidence>
<evidence type="ECO:0000256" key="10">
    <source>
        <dbReference type="ARBA" id="ARBA00023136"/>
    </source>
</evidence>
<keyword evidence="9" id="KW-0406">Ion transport</keyword>